<comment type="similarity">
    <text evidence="12 13">Belongs to the DnaG primase family.</text>
</comment>
<dbReference type="SUPFAM" id="SSF56731">
    <property type="entry name" value="DNA primase core"/>
    <property type="match status" value="1"/>
</dbReference>
<dbReference type="GO" id="GO:0003677">
    <property type="term" value="F:DNA binding"/>
    <property type="evidence" value="ECO:0007669"/>
    <property type="project" value="UniProtKB-KW"/>
</dbReference>
<dbReference type="GO" id="GO:0000428">
    <property type="term" value="C:DNA-directed RNA polymerase complex"/>
    <property type="evidence" value="ECO:0007669"/>
    <property type="project" value="UniProtKB-KW"/>
</dbReference>
<keyword evidence="1 12" id="KW-0240">DNA-directed RNA polymerase</keyword>
<keyword evidence="10 12" id="KW-0238">DNA-binding</keyword>
<dbReference type="SMART" id="SM00493">
    <property type="entry name" value="TOPRIM"/>
    <property type="match status" value="1"/>
</dbReference>
<keyword evidence="7 12" id="KW-0863">Zinc-finger</keyword>
<dbReference type="Gene3D" id="3.90.980.10">
    <property type="entry name" value="DNA primase, catalytic core, N-terminal domain"/>
    <property type="match status" value="1"/>
</dbReference>
<organism evidence="16 17">
    <name type="scientific">Candidatus Wirthbacteria bacterium CG2_30_54_11</name>
    <dbReference type="NCBI Taxonomy" id="1817892"/>
    <lineage>
        <taxon>Bacteria</taxon>
        <taxon>Candidatus Wirthbacteria</taxon>
    </lineage>
</organism>
<keyword evidence="11 12" id="KW-0804">Transcription</keyword>
<keyword evidence="3 12" id="KW-0808">Transferase</keyword>
<dbReference type="InterPro" id="IPR002694">
    <property type="entry name" value="Znf_CHC2"/>
</dbReference>
<comment type="catalytic activity">
    <reaction evidence="12">
        <text>ssDNA + n NTP = ssDNA/pppN(pN)n-1 hybrid + (n-1) diphosphate.</text>
        <dbReference type="EC" id="2.7.7.101"/>
    </reaction>
</comment>
<dbReference type="GO" id="GO:0006269">
    <property type="term" value="P:DNA replication, synthesis of primer"/>
    <property type="evidence" value="ECO:0007669"/>
    <property type="project" value="UniProtKB-UniRule"/>
</dbReference>
<keyword evidence="8 12" id="KW-0862">Zinc</keyword>
<dbReference type="GO" id="GO:1990077">
    <property type="term" value="C:primosome complex"/>
    <property type="evidence" value="ECO:0007669"/>
    <property type="project" value="UniProtKB-KW"/>
</dbReference>
<comment type="domain">
    <text evidence="12">Contains an N-terminal zinc-binding domain, a central core domain that contains the primase activity, and a C-terminal DnaB-binding domain.</text>
</comment>
<dbReference type="EC" id="2.7.7.101" evidence="12"/>
<dbReference type="InterPro" id="IPR019475">
    <property type="entry name" value="DNA_primase_DnaB-bd"/>
</dbReference>
<evidence type="ECO:0000256" key="5">
    <source>
        <dbReference type="ARBA" id="ARBA00022705"/>
    </source>
</evidence>
<evidence type="ECO:0000256" key="10">
    <source>
        <dbReference type="ARBA" id="ARBA00023125"/>
    </source>
</evidence>
<dbReference type="GO" id="GO:0005737">
    <property type="term" value="C:cytoplasm"/>
    <property type="evidence" value="ECO:0007669"/>
    <property type="project" value="TreeGrafter"/>
</dbReference>
<gene>
    <name evidence="12" type="primary">dnaG</name>
    <name evidence="16" type="ORF">AUK40_04170</name>
</gene>
<evidence type="ECO:0000256" key="11">
    <source>
        <dbReference type="ARBA" id="ARBA00023163"/>
    </source>
</evidence>
<keyword evidence="6 12" id="KW-0479">Metal-binding</keyword>
<sequence>MATKAEIEAIKSRLSIVDVVQSYVPLRKAGKNLQALCPFHSEKSPSFMVNPTLNIYKCFGCGESGDIFSFVQKIENCSFGEALELLASKAGIHLSYQKKDQAADDRRAQLFSLNKAAAELFHSLLLQSPSGQKAREYVQKRAISPEMQKQFLLGYAPDSWDTLLRHCTQKGYSLSTLEQIGLVVKSESGERHYDRFRDRLMFPVFDQRDRVCGFSGRALSEDHSGGKYINSPESELFHKSELLYGLNFAQGAIRLEGEAILVEGNVDVITLHQAGIASVVAPLGTALTTSQLRLVKRQATRIFLAFDGDSAGMKATVRSLALAENEGLDVRIIQLPEGKDPDAFVREGLDLWTQAKSSALPVIEYQLETVYRSHDLTSSLGKSNAAAAVLSLIAPLGSPVSRMFYLEKAARRLSTPLETLMEGSGKTGMVQSVQSRPSVKPASPADPTEIEFLRLVLAHPYLLKRLSDVESSWFDLVDTRAVFDALRSEALQGFKSEDFYAKLPRIQQDILAGAVFAWQGSRESELSADEEYAAVVNRLEFKAIRRELQKVEKAVQDSEADDDTRPLTDLLNHQQSLKIRLSKLDHMAEEKEN</sequence>
<feature type="domain" description="Toprim" evidence="15">
    <location>
        <begin position="257"/>
        <end position="338"/>
    </location>
</feature>
<dbReference type="HAMAP" id="MF_00974">
    <property type="entry name" value="DNA_primase_DnaG"/>
    <property type="match status" value="1"/>
</dbReference>
<evidence type="ECO:0000256" key="3">
    <source>
        <dbReference type="ARBA" id="ARBA00022679"/>
    </source>
</evidence>
<comment type="subunit">
    <text evidence="12">Monomer. Interacts with DnaB.</text>
</comment>
<evidence type="ECO:0000256" key="13">
    <source>
        <dbReference type="PIRNR" id="PIRNR002811"/>
    </source>
</evidence>
<dbReference type="Pfam" id="PF13155">
    <property type="entry name" value="Toprim_2"/>
    <property type="match status" value="1"/>
</dbReference>
<reference evidence="16" key="1">
    <citation type="journal article" date="2016" name="Environ. Microbiol.">
        <title>Genomic resolution of a cold subsurface aquifer community provides metabolic insights for novel microbes adapted to high CO concentrations.</title>
        <authorList>
            <person name="Probst A.J."/>
            <person name="Castelle C.J."/>
            <person name="Singh A."/>
            <person name="Brown C.T."/>
            <person name="Anantharaman K."/>
            <person name="Sharon I."/>
            <person name="Hug L.A."/>
            <person name="Burstein D."/>
            <person name="Emerson J.B."/>
            <person name="Thomas B.C."/>
            <person name="Banfield J.F."/>
        </authorList>
    </citation>
    <scope>NUCLEOTIDE SEQUENCE [LARGE SCALE GENOMIC DNA]</scope>
    <source>
        <strain evidence="16">CG2_30_54_11</strain>
    </source>
</reference>
<comment type="cofactor">
    <cofactor evidence="12 13 14">
        <name>Zn(2+)</name>
        <dbReference type="ChEBI" id="CHEBI:29105"/>
    </cofactor>
    <text evidence="12 13 14">Binds 1 zinc ion per monomer.</text>
</comment>
<evidence type="ECO:0000256" key="1">
    <source>
        <dbReference type="ARBA" id="ARBA00022478"/>
    </source>
</evidence>
<dbReference type="Pfam" id="PF08275">
    <property type="entry name" value="DNAG_N"/>
    <property type="match status" value="1"/>
</dbReference>
<evidence type="ECO:0000256" key="6">
    <source>
        <dbReference type="ARBA" id="ARBA00022723"/>
    </source>
</evidence>
<evidence type="ECO:0000256" key="9">
    <source>
        <dbReference type="ARBA" id="ARBA00022842"/>
    </source>
</evidence>
<comment type="caution">
    <text evidence="16">The sequence shown here is derived from an EMBL/GenBank/DDBJ whole genome shotgun (WGS) entry which is preliminary data.</text>
</comment>
<dbReference type="CDD" id="cd03364">
    <property type="entry name" value="TOPRIM_DnaG_primases"/>
    <property type="match status" value="1"/>
</dbReference>
<proteinExistence type="inferred from homology"/>
<dbReference type="SMART" id="SM00400">
    <property type="entry name" value="ZnF_CHCC"/>
    <property type="match status" value="1"/>
</dbReference>
<dbReference type="Pfam" id="PF01807">
    <property type="entry name" value="Zn_ribbon_DnaG"/>
    <property type="match status" value="1"/>
</dbReference>
<evidence type="ECO:0000256" key="14">
    <source>
        <dbReference type="PIRSR" id="PIRSR002811-1"/>
    </source>
</evidence>
<evidence type="ECO:0000256" key="2">
    <source>
        <dbReference type="ARBA" id="ARBA00022515"/>
    </source>
</evidence>
<protein>
    <recommendedName>
        <fullName evidence="12 13">DNA primase</fullName>
        <ecNumber evidence="12">2.7.7.101</ecNumber>
    </recommendedName>
</protein>
<dbReference type="AlphaFoldDB" id="A0A1J5IUZ9"/>
<dbReference type="PROSITE" id="PS50880">
    <property type="entry name" value="TOPRIM"/>
    <property type="match status" value="1"/>
</dbReference>
<keyword evidence="4 12" id="KW-0548">Nucleotidyltransferase</keyword>
<keyword evidence="9" id="KW-0460">Magnesium</keyword>
<dbReference type="EMBL" id="MNZT01000072">
    <property type="protein sequence ID" value="OIP96991.1"/>
    <property type="molecule type" value="Genomic_DNA"/>
</dbReference>
<dbReference type="InterPro" id="IPR050219">
    <property type="entry name" value="DnaG_primase"/>
</dbReference>
<dbReference type="FunFam" id="3.90.580.10:FF:000001">
    <property type="entry name" value="DNA primase"/>
    <property type="match status" value="1"/>
</dbReference>
<evidence type="ECO:0000256" key="4">
    <source>
        <dbReference type="ARBA" id="ARBA00022695"/>
    </source>
</evidence>
<evidence type="ECO:0000256" key="12">
    <source>
        <dbReference type="HAMAP-Rule" id="MF_00974"/>
    </source>
</evidence>
<evidence type="ECO:0000256" key="7">
    <source>
        <dbReference type="ARBA" id="ARBA00022771"/>
    </source>
</evidence>
<evidence type="ECO:0000313" key="17">
    <source>
        <dbReference type="Proteomes" id="UP000183245"/>
    </source>
</evidence>
<keyword evidence="2 12" id="KW-0639">Primosome</keyword>
<dbReference type="InterPro" id="IPR036977">
    <property type="entry name" value="DNA_primase_Znf_CHC2"/>
</dbReference>
<evidence type="ECO:0000259" key="15">
    <source>
        <dbReference type="PROSITE" id="PS50880"/>
    </source>
</evidence>
<keyword evidence="5 12" id="KW-0235">DNA replication</keyword>
<evidence type="ECO:0000256" key="8">
    <source>
        <dbReference type="ARBA" id="ARBA00022833"/>
    </source>
</evidence>
<comment type="function">
    <text evidence="12 13">RNA polymerase that catalyzes the synthesis of short RNA molecules used as primers for DNA polymerase during DNA replication.</text>
</comment>
<evidence type="ECO:0000313" key="16">
    <source>
        <dbReference type="EMBL" id="OIP96991.1"/>
    </source>
</evidence>
<dbReference type="PIRSF" id="PIRSF002811">
    <property type="entry name" value="DnaG"/>
    <property type="match status" value="1"/>
</dbReference>
<dbReference type="InterPro" id="IPR006295">
    <property type="entry name" value="DNA_primase_DnaG"/>
</dbReference>
<dbReference type="InterPro" id="IPR034151">
    <property type="entry name" value="TOPRIM_DnaG_bac"/>
</dbReference>
<dbReference type="PANTHER" id="PTHR30313:SF2">
    <property type="entry name" value="DNA PRIMASE"/>
    <property type="match status" value="1"/>
</dbReference>
<dbReference type="STRING" id="1817892.AUK40_04170"/>
<dbReference type="SUPFAM" id="SSF57783">
    <property type="entry name" value="Zinc beta-ribbon"/>
    <property type="match status" value="1"/>
</dbReference>
<dbReference type="InterPro" id="IPR030846">
    <property type="entry name" value="DnaG_bac"/>
</dbReference>
<name>A0A1J5IUZ9_9BACT</name>
<feature type="zinc finger region" description="CHC2-type" evidence="12 14">
    <location>
        <begin position="37"/>
        <end position="61"/>
    </location>
</feature>
<dbReference type="Gene3D" id="3.40.1360.10">
    <property type="match status" value="1"/>
</dbReference>
<dbReference type="GO" id="GO:0003899">
    <property type="term" value="F:DNA-directed RNA polymerase activity"/>
    <property type="evidence" value="ECO:0007669"/>
    <property type="project" value="UniProtKB-UniRule"/>
</dbReference>
<dbReference type="Pfam" id="PF10410">
    <property type="entry name" value="DnaB_bind"/>
    <property type="match status" value="1"/>
</dbReference>
<dbReference type="PANTHER" id="PTHR30313">
    <property type="entry name" value="DNA PRIMASE"/>
    <property type="match status" value="1"/>
</dbReference>
<dbReference type="Proteomes" id="UP000183245">
    <property type="component" value="Unassembled WGS sequence"/>
</dbReference>
<dbReference type="InterPro" id="IPR006171">
    <property type="entry name" value="TOPRIM_dom"/>
</dbReference>
<dbReference type="Gene3D" id="3.90.580.10">
    <property type="entry name" value="Zinc finger, CHC2-type domain"/>
    <property type="match status" value="1"/>
</dbReference>
<dbReference type="NCBIfam" id="TIGR01391">
    <property type="entry name" value="dnaG"/>
    <property type="match status" value="1"/>
</dbReference>
<dbReference type="InterPro" id="IPR013264">
    <property type="entry name" value="DNAG_N"/>
</dbReference>
<accession>A0A1J5IUZ9</accession>
<dbReference type="GO" id="GO:0008270">
    <property type="term" value="F:zinc ion binding"/>
    <property type="evidence" value="ECO:0007669"/>
    <property type="project" value="UniProtKB-UniRule"/>
</dbReference>
<dbReference type="InterPro" id="IPR037068">
    <property type="entry name" value="DNA_primase_core_N_sf"/>
</dbReference>